<dbReference type="PANTHER" id="PTHR39550:SF1">
    <property type="entry name" value="SLL0658 PROTEIN"/>
    <property type="match status" value="1"/>
</dbReference>
<reference evidence="1 2" key="1">
    <citation type="submission" date="2008-07" db="EMBL/GenBank/DDBJ databases">
        <authorList>
            <person name="Tandeau de Marsac N."/>
            <person name="Ferriera S."/>
            <person name="Johnson J."/>
            <person name="Kravitz S."/>
            <person name="Beeson K."/>
            <person name="Sutton G."/>
            <person name="Rogers Y.-H."/>
            <person name="Friedman R."/>
            <person name="Frazier M."/>
            <person name="Venter J.C."/>
        </authorList>
    </citation>
    <scope>NUCLEOTIDE SEQUENCE [LARGE SCALE GENOMIC DNA]</scope>
    <source>
        <strain evidence="1 2">PCC 7420</strain>
    </source>
</reference>
<accession>B4VWH6</accession>
<dbReference type="eggNOG" id="COG2405">
    <property type="taxonomic scope" value="Bacteria"/>
</dbReference>
<evidence type="ECO:0000313" key="2">
    <source>
        <dbReference type="Proteomes" id="UP000003835"/>
    </source>
</evidence>
<dbReference type="AlphaFoldDB" id="B4VWH6"/>
<dbReference type="EMBL" id="DS989856">
    <property type="protein sequence ID" value="EDX73653.1"/>
    <property type="molecule type" value="Genomic_DNA"/>
</dbReference>
<dbReference type="HOGENOM" id="CLU_200321_0_0_3"/>
<name>B4VWH6_9CYAN</name>
<sequence length="74" mass="8305">MTIVSNTSPITNLAAIAQLDLLYQLYGTILIPQAVYAELTRFNVPGTFLDALINEAGFWMTNNLYQRILQIAQE</sequence>
<dbReference type="PANTHER" id="PTHR39550">
    <property type="entry name" value="SLL0658 PROTEIN"/>
    <property type="match status" value="1"/>
</dbReference>
<dbReference type="Pfam" id="PF11848">
    <property type="entry name" value="DUF3368"/>
    <property type="match status" value="1"/>
</dbReference>
<keyword evidence="2" id="KW-1185">Reference proteome</keyword>
<dbReference type="Proteomes" id="UP000003835">
    <property type="component" value="Unassembled WGS sequence"/>
</dbReference>
<organism evidence="1 2">
    <name type="scientific">Coleofasciculus chthonoplastes PCC 7420</name>
    <dbReference type="NCBI Taxonomy" id="118168"/>
    <lineage>
        <taxon>Bacteria</taxon>
        <taxon>Bacillati</taxon>
        <taxon>Cyanobacteriota</taxon>
        <taxon>Cyanophyceae</taxon>
        <taxon>Coleofasciculales</taxon>
        <taxon>Coleofasciculaceae</taxon>
        <taxon>Coleofasciculus</taxon>
    </lineage>
</organism>
<evidence type="ECO:0000313" key="1">
    <source>
        <dbReference type="EMBL" id="EDX73653.1"/>
    </source>
</evidence>
<dbReference type="STRING" id="118168.MC7420_6701"/>
<gene>
    <name evidence="1" type="ORF">MC7420_6701</name>
</gene>
<proteinExistence type="predicted"/>
<protein>
    <recommendedName>
        <fullName evidence="3">DUF3368 domain-containing protein</fullName>
    </recommendedName>
</protein>
<evidence type="ECO:0008006" key="3">
    <source>
        <dbReference type="Google" id="ProtNLM"/>
    </source>
</evidence>
<dbReference type="InterPro" id="IPR021799">
    <property type="entry name" value="PIN-like_prokaryotic"/>
</dbReference>